<comment type="caution">
    <text evidence="1">The sequence shown here is derived from an EMBL/GenBank/DDBJ whole genome shotgun (WGS) entry which is preliminary data.</text>
</comment>
<reference evidence="1 2" key="1">
    <citation type="submission" date="2016-12" db="EMBL/GenBank/DDBJ databases">
        <title>Comparison of Traditional DNA-DNA Hybridization with In Silico Genomic Analysis.</title>
        <authorList>
            <person name="Nicholson A.C."/>
            <person name="Humrighouse B.W."/>
            <person name="Graziano J."/>
            <person name="Lasker B."/>
            <person name="Whitney A.M."/>
            <person name="Mcquiston J.R."/>
        </authorList>
    </citation>
    <scope>NUCLEOTIDE SEQUENCE [LARGE SCALE GENOMIC DNA]</scope>
    <source>
        <strain evidence="1 2">H2240</strain>
    </source>
</reference>
<proteinExistence type="predicted"/>
<protein>
    <submittedName>
        <fullName evidence="1">Uncharacterized protein</fullName>
    </submittedName>
</protein>
<dbReference type="RefSeq" id="WP_088215772.1">
    <property type="nucleotide sequence ID" value="NZ_NIPW01000024.1"/>
</dbReference>
<name>A0A212AA41_9RHOB</name>
<accession>A0A212AA41</accession>
<dbReference type="AlphaFoldDB" id="A0A212AA41"/>
<evidence type="ECO:0000313" key="1">
    <source>
        <dbReference type="EMBL" id="OWJ76979.1"/>
    </source>
</evidence>
<organism evidence="1 2">
    <name type="scientific">Haematobacter genomosp. 1</name>
    <dbReference type="NCBI Taxonomy" id="366618"/>
    <lineage>
        <taxon>Bacteria</taxon>
        <taxon>Pseudomonadati</taxon>
        <taxon>Pseudomonadota</taxon>
        <taxon>Alphaproteobacteria</taxon>
        <taxon>Rhodobacterales</taxon>
        <taxon>Paracoccaceae</taxon>
        <taxon>Haematobacter</taxon>
    </lineage>
</organism>
<evidence type="ECO:0000313" key="2">
    <source>
        <dbReference type="Proteomes" id="UP000196878"/>
    </source>
</evidence>
<sequence length="86" mass="9272">MKDTTKQPGPQVLKACDEVVETAARAMVGLGASPEMAIDRMLTYCGASVASWHGSSEAADLFRRLADNIEAGIFAHLDRTAKHVRQ</sequence>
<dbReference type="OrthoDB" id="8421754at2"/>
<gene>
    <name evidence="1" type="ORF">CDV49_12540</name>
</gene>
<dbReference type="EMBL" id="NIPW01000024">
    <property type="protein sequence ID" value="OWJ76979.1"/>
    <property type="molecule type" value="Genomic_DNA"/>
</dbReference>
<keyword evidence="2" id="KW-1185">Reference proteome</keyword>
<dbReference type="Proteomes" id="UP000196878">
    <property type="component" value="Unassembled WGS sequence"/>
</dbReference>